<sequence length="9" mass="1099">MIVITYFVN</sequence>
<organism evidence="1 2">
    <name type="scientific">Dinothrombium tinctorium</name>
    <dbReference type="NCBI Taxonomy" id="1965070"/>
    <lineage>
        <taxon>Eukaryota</taxon>
        <taxon>Metazoa</taxon>
        <taxon>Ecdysozoa</taxon>
        <taxon>Arthropoda</taxon>
        <taxon>Chelicerata</taxon>
        <taxon>Arachnida</taxon>
        <taxon>Acari</taxon>
        <taxon>Acariformes</taxon>
        <taxon>Trombidiformes</taxon>
        <taxon>Prostigmata</taxon>
        <taxon>Anystina</taxon>
        <taxon>Parasitengona</taxon>
        <taxon>Trombidioidea</taxon>
        <taxon>Trombidiidae</taxon>
        <taxon>Dinothrombium</taxon>
    </lineage>
</organism>
<proteinExistence type="predicted"/>
<name>A0A443Q7H2_9ACAR</name>
<protein>
    <submittedName>
        <fullName evidence="1">Uncharacterized protein</fullName>
    </submittedName>
</protein>
<gene>
    <name evidence="1" type="ORF">B4U79_15652</name>
</gene>
<dbReference type="EMBL" id="NCKU01017521">
    <property type="protein sequence ID" value="RWR98973.1"/>
    <property type="molecule type" value="Genomic_DNA"/>
</dbReference>
<reference evidence="1 2" key="1">
    <citation type="journal article" date="2018" name="Gigascience">
        <title>Genomes of trombidid mites reveal novel predicted allergens and laterally-transferred genes associated with secondary metabolism.</title>
        <authorList>
            <person name="Dong X."/>
            <person name="Chaisiri K."/>
            <person name="Xia D."/>
            <person name="Armstrong S.D."/>
            <person name="Fang Y."/>
            <person name="Donnelly M.J."/>
            <person name="Kadowaki T."/>
            <person name="McGarry J.W."/>
            <person name="Darby A.C."/>
            <person name="Makepeace B.L."/>
        </authorList>
    </citation>
    <scope>NUCLEOTIDE SEQUENCE [LARGE SCALE GENOMIC DNA]</scope>
    <source>
        <strain evidence="1">UoL-WK</strain>
    </source>
</reference>
<keyword evidence="2" id="KW-1185">Reference proteome</keyword>
<comment type="caution">
    <text evidence="1">The sequence shown here is derived from an EMBL/GenBank/DDBJ whole genome shotgun (WGS) entry which is preliminary data.</text>
</comment>
<accession>A0A443Q7H2</accession>
<evidence type="ECO:0000313" key="2">
    <source>
        <dbReference type="Proteomes" id="UP000285301"/>
    </source>
</evidence>
<evidence type="ECO:0000313" key="1">
    <source>
        <dbReference type="EMBL" id="RWR98973.1"/>
    </source>
</evidence>
<dbReference type="Proteomes" id="UP000285301">
    <property type="component" value="Unassembled WGS sequence"/>
</dbReference>